<dbReference type="Pfam" id="PF00485">
    <property type="entry name" value="PRK"/>
    <property type="match status" value="1"/>
</dbReference>
<dbReference type="InterPro" id="IPR027417">
    <property type="entry name" value="P-loop_NTPase"/>
</dbReference>
<dbReference type="Proteomes" id="UP001218895">
    <property type="component" value="Chromosome"/>
</dbReference>
<evidence type="ECO:0000259" key="12">
    <source>
        <dbReference type="Pfam" id="PF00485"/>
    </source>
</evidence>
<dbReference type="GO" id="GO:0019253">
    <property type="term" value="P:reductive pentose-phosphate cycle"/>
    <property type="evidence" value="ECO:0007669"/>
    <property type="project" value="UniProtKB-KW"/>
</dbReference>
<evidence type="ECO:0000313" key="13">
    <source>
        <dbReference type="EMBL" id="WFN36145.1"/>
    </source>
</evidence>
<evidence type="ECO:0000256" key="11">
    <source>
        <dbReference type="ARBA" id="ARBA00047663"/>
    </source>
</evidence>
<dbReference type="InterPro" id="IPR006083">
    <property type="entry name" value="PRK/URK"/>
</dbReference>
<feature type="domain" description="Phosphoribulokinase/uridine kinase" evidence="12">
    <location>
        <begin position="19"/>
        <end position="193"/>
    </location>
</feature>
<dbReference type="PANTHER" id="PTHR10285">
    <property type="entry name" value="URIDINE KINASE"/>
    <property type="match status" value="1"/>
</dbReference>
<organism evidence="13 14">
    <name type="scientific">Methanomicrobium antiquum</name>
    <dbReference type="NCBI Taxonomy" id="487686"/>
    <lineage>
        <taxon>Archaea</taxon>
        <taxon>Methanobacteriati</taxon>
        <taxon>Methanobacteriota</taxon>
        <taxon>Stenosarchaea group</taxon>
        <taxon>Methanomicrobia</taxon>
        <taxon>Methanomicrobiales</taxon>
        <taxon>Methanomicrobiaceae</taxon>
        <taxon>Methanomicrobium</taxon>
    </lineage>
</organism>
<comment type="similarity">
    <text evidence="2">Belongs to the phosphoribulokinase family.</text>
</comment>
<name>A0AAF0JM45_9EURY</name>
<gene>
    <name evidence="13" type="ORF">L1994_08305</name>
</gene>
<dbReference type="InterPro" id="IPR006082">
    <property type="entry name" value="PRK"/>
</dbReference>
<accession>A0AAF0JM45</accession>
<dbReference type="GO" id="GO:0008974">
    <property type="term" value="F:phosphoribulokinase activity"/>
    <property type="evidence" value="ECO:0007669"/>
    <property type="project" value="UniProtKB-EC"/>
</dbReference>
<evidence type="ECO:0000256" key="1">
    <source>
        <dbReference type="ARBA" id="ARBA00005215"/>
    </source>
</evidence>
<keyword evidence="4" id="KW-0602">Photosynthesis</keyword>
<reference evidence="13" key="1">
    <citation type="submission" date="2022-01" db="EMBL/GenBank/DDBJ databases">
        <title>Complete genome of Methanomicrobium antiquum DSM 21220.</title>
        <authorList>
            <person name="Chen S.-C."/>
            <person name="You Y.-T."/>
            <person name="Zhou Y.-Z."/>
            <person name="Lai M.-C."/>
        </authorList>
    </citation>
    <scope>NUCLEOTIDE SEQUENCE</scope>
    <source>
        <strain evidence="13">DSM 21220</strain>
    </source>
</reference>
<keyword evidence="9" id="KW-0067">ATP-binding</keyword>
<evidence type="ECO:0000256" key="9">
    <source>
        <dbReference type="ARBA" id="ARBA00022840"/>
    </source>
</evidence>
<evidence type="ECO:0000256" key="4">
    <source>
        <dbReference type="ARBA" id="ARBA00022531"/>
    </source>
</evidence>
<protein>
    <recommendedName>
        <fullName evidence="3">phosphoribulokinase</fullName>
        <ecNumber evidence="3">2.7.1.19</ecNumber>
    </recommendedName>
    <alternativeName>
        <fullName evidence="10">Phosphopentokinase</fullName>
    </alternativeName>
</protein>
<dbReference type="SUPFAM" id="SSF52540">
    <property type="entry name" value="P-loop containing nucleoside triphosphate hydrolases"/>
    <property type="match status" value="1"/>
</dbReference>
<dbReference type="NCBIfam" id="NF005655">
    <property type="entry name" value="PRK07429.1"/>
    <property type="match status" value="1"/>
</dbReference>
<dbReference type="EC" id="2.7.1.19" evidence="3"/>
<keyword evidence="7" id="KW-0547">Nucleotide-binding</keyword>
<dbReference type="EMBL" id="CP091092">
    <property type="protein sequence ID" value="WFN36145.1"/>
    <property type="molecule type" value="Genomic_DNA"/>
</dbReference>
<sequence length="329" mass="37904">MTGNENFRDIIIKSPRVFIIGVAGDSGSGKTTFTNSVRKIFGDDIVSTITLDDYHTFDREERKKRNITPLAPEANNLSLLEEHVANLKDGITIKKPVYNHKTGMFDPPVPYAPSEIIILEGLHTFFTSRLRELIDFTIFVNPDTNVKYSWKINRDVMDRGYKKEDVLAELKSRDADYKNFVEPQAKHANAVIEISDSTYGKRVQNARNVYKVTLYQEKIDETIQNISLNFNLFAINSLSDRNFCMGFKHTNKYGRKSGALFLDGEFQYDVVRYLEKGIEDQIKMRPLSLFAEKRYVNATDLIALLLAWRIINKRISSSPDEFNARYCRI</sequence>
<dbReference type="PRINTS" id="PR00478">
    <property type="entry name" value="PHRIBLKINASE"/>
</dbReference>
<evidence type="ECO:0000256" key="8">
    <source>
        <dbReference type="ARBA" id="ARBA00022777"/>
    </source>
</evidence>
<evidence type="ECO:0000256" key="7">
    <source>
        <dbReference type="ARBA" id="ARBA00022741"/>
    </source>
</evidence>
<evidence type="ECO:0000256" key="10">
    <source>
        <dbReference type="ARBA" id="ARBA00031382"/>
    </source>
</evidence>
<evidence type="ECO:0000313" key="14">
    <source>
        <dbReference type="Proteomes" id="UP001218895"/>
    </source>
</evidence>
<dbReference type="GeneID" id="79950393"/>
<evidence type="ECO:0000256" key="2">
    <source>
        <dbReference type="ARBA" id="ARBA00009719"/>
    </source>
</evidence>
<dbReference type="KEGG" id="manq:L1994_08305"/>
<keyword evidence="5" id="KW-0113">Calvin cycle</keyword>
<evidence type="ECO:0000256" key="5">
    <source>
        <dbReference type="ARBA" id="ARBA00022567"/>
    </source>
</evidence>
<comment type="catalytic activity">
    <reaction evidence="11">
        <text>D-ribulose 5-phosphate + ATP = D-ribulose 1,5-bisphosphate + ADP + H(+)</text>
        <dbReference type="Rhea" id="RHEA:19365"/>
        <dbReference type="ChEBI" id="CHEBI:15378"/>
        <dbReference type="ChEBI" id="CHEBI:30616"/>
        <dbReference type="ChEBI" id="CHEBI:57870"/>
        <dbReference type="ChEBI" id="CHEBI:58121"/>
        <dbReference type="ChEBI" id="CHEBI:456216"/>
        <dbReference type="EC" id="2.7.1.19"/>
    </reaction>
</comment>
<dbReference type="Gene3D" id="3.40.50.300">
    <property type="entry name" value="P-loop containing nucleotide triphosphate hydrolases"/>
    <property type="match status" value="1"/>
</dbReference>
<keyword evidence="14" id="KW-1185">Reference proteome</keyword>
<dbReference type="GO" id="GO:0005524">
    <property type="term" value="F:ATP binding"/>
    <property type="evidence" value="ECO:0007669"/>
    <property type="project" value="UniProtKB-KW"/>
</dbReference>
<evidence type="ECO:0000256" key="3">
    <source>
        <dbReference type="ARBA" id="ARBA00012042"/>
    </source>
</evidence>
<keyword evidence="6 13" id="KW-0808">Transferase</keyword>
<comment type="pathway">
    <text evidence="1">Carbohydrate biosynthesis; Calvin cycle.</text>
</comment>
<keyword evidence="8" id="KW-0418">Kinase</keyword>
<proteinExistence type="inferred from homology"/>
<dbReference type="RefSeq" id="WP_278098984.1">
    <property type="nucleotide sequence ID" value="NZ_CP091092.1"/>
</dbReference>
<evidence type="ECO:0000256" key="6">
    <source>
        <dbReference type="ARBA" id="ARBA00022679"/>
    </source>
</evidence>
<dbReference type="AlphaFoldDB" id="A0AAF0JM45"/>